<comment type="caution">
    <text evidence="1">The sequence shown here is derived from an EMBL/GenBank/DDBJ whole genome shotgun (WGS) entry which is preliminary data.</text>
</comment>
<dbReference type="Proteomes" id="UP000821865">
    <property type="component" value="Chromosome 3"/>
</dbReference>
<accession>A0ACB8D6H4</accession>
<keyword evidence="2" id="KW-1185">Reference proteome</keyword>
<organism evidence="1 2">
    <name type="scientific">Dermacentor silvarum</name>
    <name type="common">Tick</name>
    <dbReference type="NCBI Taxonomy" id="543639"/>
    <lineage>
        <taxon>Eukaryota</taxon>
        <taxon>Metazoa</taxon>
        <taxon>Ecdysozoa</taxon>
        <taxon>Arthropoda</taxon>
        <taxon>Chelicerata</taxon>
        <taxon>Arachnida</taxon>
        <taxon>Acari</taxon>
        <taxon>Parasitiformes</taxon>
        <taxon>Ixodida</taxon>
        <taxon>Ixodoidea</taxon>
        <taxon>Ixodidae</taxon>
        <taxon>Rhipicephalinae</taxon>
        <taxon>Dermacentor</taxon>
    </lineage>
</organism>
<dbReference type="EMBL" id="CM023472">
    <property type="protein sequence ID" value="KAH7959988.1"/>
    <property type="molecule type" value="Genomic_DNA"/>
</dbReference>
<reference evidence="1" key="1">
    <citation type="submission" date="2020-05" db="EMBL/GenBank/DDBJ databases">
        <title>Large-scale comparative analyses of tick genomes elucidate their genetic diversity and vector capacities.</title>
        <authorList>
            <person name="Jia N."/>
            <person name="Wang J."/>
            <person name="Shi W."/>
            <person name="Du L."/>
            <person name="Sun Y."/>
            <person name="Zhan W."/>
            <person name="Jiang J."/>
            <person name="Wang Q."/>
            <person name="Zhang B."/>
            <person name="Ji P."/>
            <person name="Sakyi L.B."/>
            <person name="Cui X."/>
            <person name="Yuan T."/>
            <person name="Jiang B."/>
            <person name="Yang W."/>
            <person name="Lam T.T.-Y."/>
            <person name="Chang Q."/>
            <person name="Ding S."/>
            <person name="Wang X."/>
            <person name="Zhu J."/>
            <person name="Ruan X."/>
            <person name="Zhao L."/>
            <person name="Wei J."/>
            <person name="Que T."/>
            <person name="Du C."/>
            <person name="Cheng J."/>
            <person name="Dai P."/>
            <person name="Han X."/>
            <person name="Huang E."/>
            <person name="Gao Y."/>
            <person name="Liu J."/>
            <person name="Shao H."/>
            <person name="Ye R."/>
            <person name="Li L."/>
            <person name="Wei W."/>
            <person name="Wang X."/>
            <person name="Wang C."/>
            <person name="Yang T."/>
            <person name="Huo Q."/>
            <person name="Li W."/>
            <person name="Guo W."/>
            <person name="Chen H."/>
            <person name="Zhou L."/>
            <person name="Ni X."/>
            <person name="Tian J."/>
            <person name="Zhou Y."/>
            <person name="Sheng Y."/>
            <person name="Liu T."/>
            <person name="Pan Y."/>
            <person name="Xia L."/>
            <person name="Li J."/>
            <person name="Zhao F."/>
            <person name="Cao W."/>
        </authorList>
    </citation>
    <scope>NUCLEOTIDE SEQUENCE</scope>
    <source>
        <strain evidence="1">Dsil-2018</strain>
    </source>
</reference>
<evidence type="ECO:0000313" key="1">
    <source>
        <dbReference type="EMBL" id="KAH7959988.1"/>
    </source>
</evidence>
<gene>
    <name evidence="1" type="ORF">HPB49_015838</name>
</gene>
<protein>
    <submittedName>
        <fullName evidence="1">Uncharacterized protein</fullName>
    </submittedName>
</protein>
<evidence type="ECO:0000313" key="2">
    <source>
        <dbReference type="Proteomes" id="UP000821865"/>
    </source>
</evidence>
<sequence>MACNSGKSTMYVIWQRNCRGFRRKRGNVQQFLPTKDSEPPDITALQETGGQAKLLGYASFCTDVSGTGKAPIATRNSQQLMVPRSDWGSAGVLDDGCRWLEHFFVEEDLMEVTTAEVMEHRSNALIPLQPI</sequence>
<proteinExistence type="predicted"/>
<name>A0ACB8D6H4_DERSI</name>